<sequence>MAMINGSKTPTGTKAKSVLGTTHKSVPGKPEEHFVEWVPTPQVPEGVLTANVNVSMGARVGLPDYSDARCGASLTIPVAAELEEIEHAFNFAKKWCEGHVQAMIEEIREENG</sequence>
<comment type="caution">
    <text evidence="2">The sequence shown here is derived from an EMBL/GenBank/DDBJ whole genome shotgun (WGS) entry which is preliminary data.</text>
</comment>
<dbReference type="AlphaFoldDB" id="A0A0F9MFK2"/>
<proteinExistence type="predicted"/>
<protein>
    <submittedName>
        <fullName evidence="2">Uncharacterized protein</fullName>
    </submittedName>
</protein>
<accession>A0A0F9MFK2</accession>
<name>A0A0F9MFK2_9ZZZZ</name>
<reference evidence="2" key="1">
    <citation type="journal article" date="2015" name="Nature">
        <title>Complex archaea that bridge the gap between prokaryotes and eukaryotes.</title>
        <authorList>
            <person name="Spang A."/>
            <person name="Saw J.H."/>
            <person name="Jorgensen S.L."/>
            <person name="Zaremba-Niedzwiedzka K."/>
            <person name="Martijn J."/>
            <person name="Lind A.E."/>
            <person name="van Eijk R."/>
            <person name="Schleper C."/>
            <person name="Guy L."/>
            <person name="Ettema T.J."/>
        </authorList>
    </citation>
    <scope>NUCLEOTIDE SEQUENCE</scope>
</reference>
<dbReference type="EMBL" id="LAZR01010265">
    <property type="protein sequence ID" value="KKM67917.1"/>
    <property type="molecule type" value="Genomic_DNA"/>
</dbReference>
<evidence type="ECO:0000256" key="1">
    <source>
        <dbReference type="SAM" id="MobiDB-lite"/>
    </source>
</evidence>
<gene>
    <name evidence="2" type="ORF">LCGC14_1466300</name>
</gene>
<feature type="compositionally biased region" description="Polar residues" evidence="1">
    <location>
        <begin position="1"/>
        <end position="24"/>
    </location>
</feature>
<feature type="region of interest" description="Disordered" evidence="1">
    <location>
        <begin position="1"/>
        <end position="31"/>
    </location>
</feature>
<organism evidence="2">
    <name type="scientific">marine sediment metagenome</name>
    <dbReference type="NCBI Taxonomy" id="412755"/>
    <lineage>
        <taxon>unclassified sequences</taxon>
        <taxon>metagenomes</taxon>
        <taxon>ecological metagenomes</taxon>
    </lineage>
</organism>
<evidence type="ECO:0000313" key="2">
    <source>
        <dbReference type="EMBL" id="KKM67917.1"/>
    </source>
</evidence>